<dbReference type="PANTHER" id="PTHR35580">
    <property type="entry name" value="CELL SURFACE GLYCOPROTEIN (S-LAYER PROTEIN)-LIKE PROTEIN"/>
    <property type="match status" value="1"/>
</dbReference>
<feature type="domain" description="PKD-like" evidence="3">
    <location>
        <begin position="1464"/>
        <end position="1546"/>
    </location>
</feature>
<dbReference type="EMBL" id="AAWS01000043">
    <property type="protein sequence ID" value="EAY25760.1"/>
    <property type="molecule type" value="Genomic_DNA"/>
</dbReference>
<evidence type="ECO:0000313" key="4">
    <source>
        <dbReference type="EMBL" id="EAY25760.1"/>
    </source>
</evidence>
<dbReference type="RefSeq" id="WP_002702097.1">
    <property type="nucleotide sequence ID" value="NZ_AAWS01000043.1"/>
</dbReference>
<sequence length="3423" mass="371205">MKKHQTLKKNKPPKYLGKFGRGWSTLKAGLLLVSLLAISHFAQAQVTYNTWLGGHNNNDWNTAANWDQSRVPLATDHVKINAGTVNLNGSHTTAGFWVTNVATVNIGAANTLTVNGSSTITNGQLNGGKLISNGSNTHDFFTTNATLFTEVEAVAREVNLTSSQFHEKVRFTKMLNASYSNGNTYHQEATFIGKGGSAWYVSYAAADTFKSHIIVGGDSGTYVTVGSQSFTTTLLDGKKVLIDQNNSTFAGLSLIKLHQKGSTLQNFDLQGTLVLKNCIWEAAAVTSVNARVLSAYSVYHGEAIFEAGHYPQSQSYGNTYHQEASFTVSNSSNYGWYVSRTDPDIFHEDVTLGGHVYSLMYFGGDQTTIIPDGKALKLAPNNYYPTVLDIKNVHQQGNTPQELHAGQNVHLTNNQWEGELSVKAVRIIGKNSTYHNNVSFSSGSYPGGSINGDTYHKQMTINHTGAYDWHIANTTPNIYHGALLLRVEGQGKLHMAYGAGTHRFAHDIVLERKHAVGKVVFGAGGGQTILEGDNLQTIRAVTGKVGEADFHHLKINKTTNHVDLQTNINIVGTLEFAQGLVKATPESSGLLTFDTNGSYQNISATSHASGQVRKKGTGDFTFPLGDGTQLHPLTLSNLSTLAWINAYYKGSNQPTGQAVGGVCYKMNDCEHWVVKSTSPVSFQAAVGTANACDLPAKPVLMWYNNTDWETLNTTHNTSSQTLNANQTTGTLKNITHYLTYGEAVEVGPISTAGNGGVTCQNTSHTYTVPLVADAAYQWTVPAGWTITQGQGTHQMTVNIGANAATGGNEIQVTYTKNGCTTLPGKFIVIINPVPTTAGTISGASEVCVATQNLNYSVTAIGGADEYVWTLPVGMVQAGTGVSGTINTQDNFINVDVLGSFNGGDITVKGSNAQCSAGIESTLAVTQKAGANVVLTITQQNTCSTAADGSIEVTTDAVSYTLFKNGQEVSTHKDVAVSTSPFTIANLGDGDYYLKVMQSGGCNTLSDTVTLKTDDLVWVRQLGSSGLDDVYASATDAVGNVYVTGVFNQTLTLGEGAHQVTLSTSGAYDMFVAKYSPDGKLQWAKKAGGNLDDYANNIDVDAAGNVYVTGFFKGTATFEHIVVATPTPHNVLNSNMFVAKYDTQGNLLWFNRSSDAHVAQGKGVKVDPSGNVFVSGWFYSTIDFNGAKQMTSAGRSDPFLAKYDANGNFLWAQSGGSDTLDHAYNMEVDQAGNAYLLGNFADTSTFSGQTIESKGLQDFFVAKYTPTGTLAWIKSGGGSGNESVQTKAVVDAAGNVYLAGYFNQNISFDGQQLTSSTSIFDMFVVKYNAQGSLQWAQAGNSSFGIVATGIALAPTGDVYVGGWSQGQTYLGTNQQLLQSEGLVGFVAQYTPDGIVKQIDKKITGPKVVNSTWPFWVNNLNIVGQNELYMIGGLATTATYGNTTSLTNKGSVDGYLAKFSNKGTATLTGITGTANGCAGATQNYLATGVSGVTSYNWELSAGLEEAGTGRTGTFSTNTPQVAVTFLAGNASGTIKVSGTGSCGVTAVVTQAVSIGTTPTGTGTITGAAADCANQTASFSTTAIAGASQYIWTFTPDDSNIAPTITTTNTPAYSFALSHSGQLTVKGSNSCGEGALSNPLAVIVHPLPEVTAGSASVTTCMNAMGGELAFNLAFSGAATYTVLKNGALYNNLVDQTATAGTLNLSSLPLGTYQVTLTTAQGCVATSSNTVTDGSPVITGIETSAISCDASKMGVFANSKIRFDIRTGKVPAGFADYTYALLDEQGNVIVPETVISNAGNILAVDDVVLTVPNPVQGAEYALVLKAYKNLDPVSTGCTTCRVTYCEARKNIKFATLGINASLLGDDPQYVCDAAGTKTIQFQVGVTTNDLSLAPAGGFKMELYSESAGLVASKTEATLPANNSWNIDNIGVGKYTAYFYGGLNNYNCQKKVTFEVEDLEVDITMNTTSETCLNAQDGKANVVVVGAKKEVTYEWQKADGTVLKDDQGNTITAASIEDLAPGDYKLIVTVGGICPNEKPFTIEAYKPLVELLVAEVALQECEVVAHAELTTEGAAQYPNGAYKITWYELPIDDSFTPGNEQDSTKYAFIYEATVLAAVSSTEPDIKDTIPRDKMESEGWYYIEISGPDGCVVKGEYTHIEKPRIKRVYDLSLRWKTPEVKPKEPELPRFEFDVAFQDAKETINTQTSKCIEDQQDVLAATFKANCVAPDDELSVTFEQKQHHYTLYYFDRAGQLTQTVPPAGVKPLTTATRSQRPAHTMRTTYNYNSLGQMVNQHTPDGGTTNFVHDDKGRIRFSQNDKQKDENAYAYVKYDALGRTIEAGRATQFIDNGQTLAFPANAFEIGQVNLNDVLAGNNSFPNTGLSEQVLSFYNVPGAFANDQHTDKNAFYFNEANTQTYLRNRVSYTLAYNQGSTDPVRTYFSYDPHGNVTWLVQETPGLDNGKTGSEKFNYRMHLAYDYDLISGKVLKVRFNDDTSRADRFLHRYAYDEDNRLTLVETSRDGYIWDKDAKYDYYLHGPLKRTELGEDKIQGVDYAYTIHGWIKGMNSPILDVNQDLGGDGKSGSAFAPDVWGMSLTFYDGDFVHNNGNSAFAHTGAYTLKPGANRNLYNGNIATWTSALRGVSQHQQIQRAFQYKYDRLNRIKTAHMYEWNGTAWATAATNNALHTNYSYDGNGNLLTLKRYDKTGSLLDDLTYSYKTKTINGIAQPINQLDKVTDAVTGNKIEKEVTGTNQYDYDDIGNLVHDHAEDIVIVWNIQGKVSEVRPATDTSKKPHIRYWYDASGNRLKKEVSYSPTIAAATDNRGGFVRSFADAPEKVKVSYYTRDVDGNTMAIYDQAYDQTNSTWKTTQKELSLYGSERLGTVETSQPLSNVSGITNAVARLVGEKRYELKDHLGNVRSVVTDQKRYIEENGLFTEYANVRTFKNYYPFGMKQPGDEIDPMLTPASLPTAWTVVTQQGWEGDPQQNALKVSLSTTPTTALWEVSKTHDSKVQGTYQIGFDLVLETNSDNQLTITVKDSVSGQVLKEQVFTTAGSHQVGYQAIGDKTQVVFKLTDPTPNVGSLLEVVGITFNKTDFGDYRYGFNGKENDQEWGKLIQDYGARLYNPALGRWWSADPKESKYPSLSSYHAMGNNPIITIDPDGKENIVVIGNQGVTLSADRRAYPNNPEKSMFLQAGIEEARTLKNNKTQNGEATTIIVYEGTYTKIQLSYYKRIAAESKVNFIVVKNNKQLVTYVNKSGGYVNGKRSKRWKDLITDFSYIGHAGPEALYTGYEADGKKKSIKESLDPWKISSEAFHKNAFCHLNGCGTGADKIVQRNGSVVKGDYAVFLRFKGGKKYRGLARSLKTYRTPIYWRFNGEYKPSVFRYARPINRKFLLKKKKLGREKNPTRNNNNNLNTGSQKNTRVNGRALK</sequence>
<feature type="signal peptide" evidence="2">
    <location>
        <begin position="1"/>
        <end position="44"/>
    </location>
</feature>
<evidence type="ECO:0000259" key="3">
    <source>
        <dbReference type="Pfam" id="PF19408"/>
    </source>
</evidence>
<dbReference type="eggNOG" id="COG3405">
    <property type="taxonomic scope" value="Bacteria"/>
</dbReference>
<dbReference type="OrthoDB" id="976756at2"/>
<dbReference type="PANTHER" id="PTHR35580:SF1">
    <property type="entry name" value="PHYTASE-LIKE DOMAIN-CONTAINING PROTEIN"/>
    <property type="match status" value="1"/>
</dbReference>
<dbReference type="InterPro" id="IPR022385">
    <property type="entry name" value="Rhs_assc_core"/>
</dbReference>
<evidence type="ECO:0000256" key="2">
    <source>
        <dbReference type="SAM" id="SignalP"/>
    </source>
</evidence>
<name>A1ZUY2_MICM2</name>
<organism evidence="4 5">
    <name type="scientific">Microscilla marina ATCC 23134</name>
    <dbReference type="NCBI Taxonomy" id="313606"/>
    <lineage>
        <taxon>Bacteria</taxon>
        <taxon>Pseudomonadati</taxon>
        <taxon>Bacteroidota</taxon>
        <taxon>Cytophagia</taxon>
        <taxon>Cytophagales</taxon>
        <taxon>Microscillaceae</taxon>
        <taxon>Microscilla</taxon>
    </lineage>
</organism>
<gene>
    <name evidence="4" type="ORF">M23134_03334</name>
</gene>
<feature type="region of interest" description="Disordered" evidence="1">
    <location>
        <begin position="3391"/>
        <end position="3423"/>
    </location>
</feature>
<dbReference type="NCBIfam" id="TIGR03696">
    <property type="entry name" value="Rhs_assc_core"/>
    <property type="match status" value="1"/>
</dbReference>
<feature type="domain" description="PKD-like" evidence="3">
    <location>
        <begin position="834"/>
        <end position="924"/>
    </location>
</feature>
<dbReference type="eggNOG" id="COG1520">
    <property type="taxonomic scope" value="Bacteria"/>
</dbReference>
<keyword evidence="5" id="KW-1185">Reference proteome</keyword>
<evidence type="ECO:0000313" key="5">
    <source>
        <dbReference type="Proteomes" id="UP000004095"/>
    </source>
</evidence>
<dbReference type="SUPFAM" id="SSF101898">
    <property type="entry name" value="NHL repeat"/>
    <property type="match status" value="1"/>
</dbReference>
<keyword evidence="2" id="KW-0732">Signal</keyword>
<dbReference type="InterPro" id="IPR052918">
    <property type="entry name" value="Motility_Chemotaxis_Reg"/>
</dbReference>
<protein>
    <recommendedName>
        <fullName evidence="3">PKD-like domain-containing protein</fullName>
    </recommendedName>
</protein>
<feature type="domain" description="PKD-like" evidence="3">
    <location>
        <begin position="750"/>
        <end position="821"/>
    </location>
</feature>
<dbReference type="Pfam" id="PF19408">
    <property type="entry name" value="PKD_6"/>
    <property type="match status" value="4"/>
</dbReference>
<accession>A1ZUY2</accession>
<reference evidence="4 5" key="1">
    <citation type="submission" date="2007-01" db="EMBL/GenBank/DDBJ databases">
        <authorList>
            <person name="Haygood M."/>
            <person name="Podell S."/>
            <person name="Anderson C."/>
            <person name="Hopkinson B."/>
            <person name="Roe K."/>
            <person name="Barbeau K."/>
            <person name="Gaasterland T."/>
            <person name="Ferriera S."/>
            <person name="Johnson J."/>
            <person name="Kravitz S."/>
            <person name="Beeson K."/>
            <person name="Sutton G."/>
            <person name="Rogers Y.-H."/>
            <person name="Friedman R."/>
            <person name="Frazier M."/>
            <person name="Venter J.C."/>
        </authorList>
    </citation>
    <scope>NUCLEOTIDE SEQUENCE [LARGE SCALE GENOMIC DNA]</scope>
    <source>
        <strain evidence="4 5">ATCC 23134</strain>
    </source>
</reference>
<dbReference type="Proteomes" id="UP000004095">
    <property type="component" value="Unassembled WGS sequence"/>
</dbReference>
<evidence type="ECO:0000256" key="1">
    <source>
        <dbReference type="SAM" id="MobiDB-lite"/>
    </source>
</evidence>
<dbReference type="InterPro" id="IPR045829">
    <property type="entry name" value="PKD_6"/>
</dbReference>
<feature type="compositionally biased region" description="Low complexity" evidence="1">
    <location>
        <begin position="3400"/>
        <end position="3415"/>
    </location>
</feature>
<feature type="domain" description="PKD-like" evidence="3">
    <location>
        <begin position="1557"/>
        <end position="1637"/>
    </location>
</feature>
<comment type="caution">
    <text evidence="4">The sequence shown here is derived from an EMBL/GenBank/DDBJ whole genome shotgun (WGS) entry which is preliminary data.</text>
</comment>
<feature type="chain" id="PRO_5002642463" description="PKD-like domain-containing protein" evidence="2">
    <location>
        <begin position="45"/>
        <end position="3423"/>
    </location>
</feature>
<proteinExistence type="predicted"/>
<dbReference type="Gene3D" id="2.180.10.10">
    <property type="entry name" value="RHS repeat-associated core"/>
    <property type="match status" value="1"/>
</dbReference>
<dbReference type="eggNOG" id="COG3209">
    <property type="taxonomic scope" value="Bacteria"/>
</dbReference>